<evidence type="ECO:0008006" key="2">
    <source>
        <dbReference type="Google" id="ProtNLM"/>
    </source>
</evidence>
<feature type="non-terminal residue" evidence="1">
    <location>
        <position position="105"/>
    </location>
</feature>
<sequence>VIVKVSIGPKRSVRHVCLTLNPAMTVVSELSDDVTLTVLAPLLSPPVTVTGQQGDDVTIIVPVNSKGGEPVNVYWRRGDQQLVGDRYFSTSSRGAVTLTVRNADV</sequence>
<proteinExistence type="predicted"/>
<dbReference type="EMBL" id="GEDC01030530">
    <property type="protein sequence ID" value="JAS06768.1"/>
    <property type="molecule type" value="Transcribed_RNA"/>
</dbReference>
<accession>A0A1B6BZT6</accession>
<reference evidence="1" key="1">
    <citation type="submission" date="2015-12" db="EMBL/GenBank/DDBJ databases">
        <title>De novo transcriptome assembly of four potential Pierce s Disease insect vectors from Arizona vineyards.</title>
        <authorList>
            <person name="Tassone E.E."/>
        </authorList>
    </citation>
    <scope>NUCLEOTIDE SEQUENCE</scope>
</reference>
<protein>
    <recommendedName>
        <fullName evidence="2">Ig-like domain-containing protein</fullName>
    </recommendedName>
</protein>
<evidence type="ECO:0000313" key="1">
    <source>
        <dbReference type="EMBL" id="JAS06768.1"/>
    </source>
</evidence>
<dbReference type="AlphaFoldDB" id="A0A1B6BZT6"/>
<gene>
    <name evidence="1" type="ORF">g.26295</name>
</gene>
<dbReference type="InterPro" id="IPR036179">
    <property type="entry name" value="Ig-like_dom_sf"/>
</dbReference>
<name>A0A1B6BZT6_9HEMI</name>
<dbReference type="InterPro" id="IPR013783">
    <property type="entry name" value="Ig-like_fold"/>
</dbReference>
<feature type="non-terminal residue" evidence="1">
    <location>
        <position position="1"/>
    </location>
</feature>
<dbReference type="Gene3D" id="2.60.40.10">
    <property type="entry name" value="Immunoglobulins"/>
    <property type="match status" value="1"/>
</dbReference>
<organism evidence="1">
    <name type="scientific">Clastoptera arizonana</name>
    <name type="common">Arizona spittle bug</name>
    <dbReference type="NCBI Taxonomy" id="38151"/>
    <lineage>
        <taxon>Eukaryota</taxon>
        <taxon>Metazoa</taxon>
        <taxon>Ecdysozoa</taxon>
        <taxon>Arthropoda</taxon>
        <taxon>Hexapoda</taxon>
        <taxon>Insecta</taxon>
        <taxon>Pterygota</taxon>
        <taxon>Neoptera</taxon>
        <taxon>Paraneoptera</taxon>
        <taxon>Hemiptera</taxon>
        <taxon>Auchenorrhyncha</taxon>
        <taxon>Cercopoidea</taxon>
        <taxon>Clastopteridae</taxon>
        <taxon>Clastoptera</taxon>
    </lineage>
</organism>
<dbReference type="SUPFAM" id="SSF48726">
    <property type="entry name" value="Immunoglobulin"/>
    <property type="match status" value="1"/>
</dbReference>